<proteinExistence type="predicted"/>
<organism evidence="1 2">
    <name type="scientific">Aphidius gifuensis</name>
    <name type="common">Parasitoid wasp</name>
    <dbReference type="NCBI Taxonomy" id="684658"/>
    <lineage>
        <taxon>Eukaryota</taxon>
        <taxon>Metazoa</taxon>
        <taxon>Ecdysozoa</taxon>
        <taxon>Arthropoda</taxon>
        <taxon>Hexapoda</taxon>
        <taxon>Insecta</taxon>
        <taxon>Pterygota</taxon>
        <taxon>Neoptera</taxon>
        <taxon>Endopterygota</taxon>
        <taxon>Hymenoptera</taxon>
        <taxon>Apocrita</taxon>
        <taxon>Ichneumonoidea</taxon>
        <taxon>Braconidae</taxon>
        <taxon>Aphidiinae</taxon>
        <taxon>Aphidius</taxon>
    </lineage>
</organism>
<sequence>MKILRPWFGRIFLMENLILPPKFSTKFNGETVKAKSNKIIAEEEEEIFNFGEWNVTLDGGKWKLKKKDSGET</sequence>
<reference evidence="1 2" key="1">
    <citation type="submission" date="2020-08" db="EMBL/GenBank/DDBJ databases">
        <title>Aphidius gifuensis genome sequencing and assembly.</title>
        <authorList>
            <person name="Du Z."/>
        </authorList>
    </citation>
    <scope>NUCLEOTIDE SEQUENCE [LARGE SCALE GENOMIC DNA]</scope>
    <source>
        <strain evidence="1">YNYX2018</strain>
        <tissue evidence="1">Adults</tissue>
    </source>
</reference>
<dbReference type="EMBL" id="JACMRX010000002">
    <property type="protein sequence ID" value="KAF7994244.1"/>
    <property type="molecule type" value="Genomic_DNA"/>
</dbReference>
<evidence type="ECO:0000313" key="1">
    <source>
        <dbReference type="EMBL" id="KAF7994244.1"/>
    </source>
</evidence>
<dbReference type="Proteomes" id="UP000639338">
    <property type="component" value="Unassembled WGS sequence"/>
</dbReference>
<protein>
    <submittedName>
        <fullName evidence="1">Uncharacterized protein</fullName>
    </submittedName>
</protein>
<evidence type="ECO:0000313" key="2">
    <source>
        <dbReference type="Proteomes" id="UP000639338"/>
    </source>
</evidence>
<name>A0A835CRS9_APHGI</name>
<gene>
    <name evidence="1" type="ORF">HCN44_003334</name>
</gene>
<dbReference type="AlphaFoldDB" id="A0A835CRS9"/>
<comment type="caution">
    <text evidence="1">The sequence shown here is derived from an EMBL/GenBank/DDBJ whole genome shotgun (WGS) entry which is preliminary data.</text>
</comment>
<accession>A0A835CRS9</accession>
<keyword evidence="2" id="KW-1185">Reference proteome</keyword>